<reference evidence="1" key="1">
    <citation type="submission" date="2014-11" db="EMBL/GenBank/DDBJ databases">
        <authorList>
            <person name="Amaro Gonzalez C."/>
        </authorList>
    </citation>
    <scope>NUCLEOTIDE SEQUENCE</scope>
</reference>
<sequence length="35" mass="4164">MNKMFWFSELIFTTQTHNIKTLGVISVLIYTCRAR</sequence>
<name>A0A0E9VH76_ANGAN</name>
<proteinExistence type="predicted"/>
<accession>A0A0E9VH76</accession>
<evidence type="ECO:0000313" key="1">
    <source>
        <dbReference type="EMBL" id="JAH77422.1"/>
    </source>
</evidence>
<reference evidence="1" key="2">
    <citation type="journal article" date="2015" name="Fish Shellfish Immunol.">
        <title>Early steps in the European eel (Anguilla anguilla)-Vibrio vulnificus interaction in the gills: Role of the RtxA13 toxin.</title>
        <authorList>
            <person name="Callol A."/>
            <person name="Pajuelo D."/>
            <person name="Ebbesson L."/>
            <person name="Teles M."/>
            <person name="MacKenzie S."/>
            <person name="Amaro C."/>
        </authorList>
    </citation>
    <scope>NUCLEOTIDE SEQUENCE</scope>
</reference>
<dbReference type="EMBL" id="GBXM01031155">
    <property type="protein sequence ID" value="JAH77422.1"/>
    <property type="molecule type" value="Transcribed_RNA"/>
</dbReference>
<dbReference type="AlphaFoldDB" id="A0A0E9VH76"/>
<organism evidence="1">
    <name type="scientific">Anguilla anguilla</name>
    <name type="common">European freshwater eel</name>
    <name type="synonym">Muraena anguilla</name>
    <dbReference type="NCBI Taxonomy" id="7936"/>
    <lineage>
        <taxon>Eukaryota</taxon>
        <taxon>Metazoa</taxon>
        <taxon>Chordata</taxon>
        <taxon>Craniata</taxon>
        <taxon>Vertebrata</taxon>
        <taxon>Euteleostomi</taxon>
        <taxon>Actinopterygii</taxon>
        <taxon>Neopterygii</taxon>
        <taxon>Teleostei</taxon>
        <taxon>Anguilliformes</taxon>
        <taxon>Anguillidae</taxon>
        <taxon>Anguilla</taxon>
    </lineage>
</organism>
<protein>
    <submittedName>
        <fullName evidence="1">Uncharacterized protein</fullName>
    </submittedName>
</protein>